<gene>
    <name evidence="8" type="ORF">DVS28_a4285</name>
</gene>
<dbReference type="GO" id="GO:0046872">
    <property type="term" value="F:metal ion binding"/>
    <property type="evidence" value="ECO:0007669"/>
    <property type="project" value="UniProtKB-KW"/>
</dbReference>
<feature type="region of interest" description="Disordered" evidence="6">
    <location>
        <begin position="80"/>
        <end position="109"/>
    </location>
</feature>
<keyword evidence="4" id="KW-0378">Hydrolase</keyword>
<comment type="similarity">
    <text evidence="2">Belongs to the metallo-dependent hydrolases superfamily. Adenosine and AMP deaminases family.</text>
</comment>
<proteinExistence type="inferred from homology"/>
<evidence type="ECO:0000256" key="1">
    <source>
        <dbReference type="ARBA" id="ARBA00001947"/>
    </source>
</evidence>
<dbReference type="PANTHER" id="PTHR43114">
    <property type="entry name" value="ADENINE DEAMINASE"/>
    <property type="match status" value="1"/>
</dbReference>
<reference evidence="8 9" key="1">
    <citation type="submission" date="2018-09" db="EMBL/GenBank/DDBJ databases">
        <title>Complete genome sequence of Euzebya sp. DY32-46 isolated from seawater of Pacific Ocean.</title>
        <authorList>
            <person name="Xu L."/>
            <person name="Wu Y.-H."/>
            <person name="Xu X.-W."/>
        </authorList>
    </citation>
    <scope>NUCLEOTIDE SEQUENCE [LARGE SCALE GENOMIC DNA]</scope>
    <source>
        <strain evidence="8 9">DY32-46</strain>
    </source>
</reference>
<dbReference type="Gene3D" id="3.20.20.140">
    <property type="entry name" value="Metal-dependent hydrolases"/>
    <property type="match status" value="1"/>
</dbReference>
<evidence type="ECO:0000256" key="3">
    <source>
        <dbReference type="ARBA" id="ARBA00022723"/>
    </source>
</evidence>
<protein>
    <submittedName>
        <fullName evidence="8">Adenosine deaminase</fullName>
    </submittedName>
</protein>
<keyword evidence="9" id="KW-1185">Reference proteome</keyword>
<evidence type="ECO:0000259" key="7">
    <source>
        <dbReference type="Pfam" id="PF00962"/>
    </source>
</evidence>
<comment type="cofactor">
    <cofactor evidence="1">
        <name>Zn(2+)</name>
        <dbReference type="ChEBI" id="CHEBI:29105"/>
    </cofactor>
</comment>
<evidence type="ECO:0000256" key="6">
    <source>
        <dbReference type="SAM" id="MobiDB-lite"/>
    </source>
</evidence>
<dbReference type="AlphaFoldDB" id="A0A346Y3A4"/>
<keyword evidence="5" id="KW-0862">Zinc</keyword>
<dbReference type="GO" id="GO:0016814">
    <property type="term" value="F:hydrolase activity, acting on carbon-nitrogen (but not peptide) bonds, in cyclic amidines"/>
    <property type="evidence" value="ECO:0007669"/>
    <property type="project" value="UniProtKB-ARBA"/>
</dbReference>
<evidence type="ECO:0000256" key="2">
    <source>
        <dbReference type="ARBA" id="ARBA00006676"/>
    </source>
</evidence>
<dbReference type="SUPFAM" id="SSF51556">
    <property type="entry name" value="Metallo-dependent hydrolases"/>
    <property type="match status" value="1"/>
</dbReference>
<dbReference type="InterPro" id="IPR032466">
    <property type="entry name" value="Metal_Hydrolase"/>
</dbReference>
<dbReference type="EMBL" id="CP031165">
    <property type="protein sequence ID" value="AXV08951.1"/>
    <property type="molecule type" value="Genomic_DNA"/>
</dbReference>
<dbReference type="InterPro" id="IPR006330">
    <property type="entry name" value="Ado/ade_deaminase"/>
</dbReference>
<organism evidence="8 9">
    <name type="scientific">Euzebya pacifica</name>
    <dbReference type="NCBI Taxonomy" id="1608957"/>
    <lineage>
        <taxon>Bacteria</taxon>
        <taxon>Bacillati</taxon>
        <taxon>Actinomycetota</taxon>
        <taxon>Nitriliruptoria</taxon>
        <taxon>Euzebyales</taxon>
    </lineage>
</organism>
<evidence type="ECO:0000256" key="5">
    <source>
        <dbReference type="ARBA" id="ARBA00022833"/>
    </source>
</evidence>
<accession>A0A346Y3A4</accession>
<feature type="domain" description="Adenosine deaminase" evidence="7">
    <location>
        <begin position="119"/>
        <end position="434"/>
    </location>
</feature>
<dbReference type="Pfam" id="PF00962">
    <property type="entry name" value="A_deaminase"/>
    <property type="match status" value="1"/>
</dbReference>
<dbReference type="Proteomes" id="UP000264006">
    <property type="component" value="Chromosome"/>
</dbReference>
<evidence type="ECO:0000313" key="8">
    <source>
        <dbReference type="EMBL" id="AXV08951.1"/>
    </source>
</evidence>
<keyword evidence="3" id="KW-0479">Metal-binding</keyword>
<dbReference type="GO" id="GO:0019239">
    <property type="term" value="F:deaminase activity"/>
    <property type="evidence" value="ECO:0007669"/>
    <property type="project" value="InterPro"/>
</dbReference>
<dbReference type="NCBIfam" id="TIGR01430">
    <property type="entry name" value="aden_deam"/>
    <property type="match status" value="1"/>
</dbReference>
<dbReference type="InterPro" id="IPR001365">
    <property type="entry name" value="A_deaminase_dom"/>
</dbReference>
<sequence length="442" mass="47312">MQHRAAAVGVVGVVDQQLLPPATVGDDADLFPGLGVELVPDADARQGDLADVGHLLCSSRPGAPIDVDVVNVVAGHGVPTADRPEHAPRRCCPRPYDPNMTSSQSPTRPFPLEEVRALPKAELHVHLEGTVDPATLLDLAARHGAEPPADTVEGVQDWYRFDGFPMFLERYFAVLELLRDPEDFATIAERYLDTAHAQGVVHVELHVSATGHIAEGGKAWAPIHDGIVEGCQRAADRTGISWGLIPDMSPHLGAAVCADAMEEVFAHDLTHLLAVGMGGPTDTWRTDDFSPIFRRAESLGIPAVSHAAEHGSAWEIRHAVEQFGARRIQHGIGVMADPDVVALLVERGIPCDVAPGSNLALHAVDSPEAHPLRRMLDAGIAVTLGSDDPPLFQTTLLEEYQRAWEWCDLDMDGMAALARSSIEHSLASDADKSTWLGGLAGA</sequence>
<evidence type="ECO:0000313" key="9">
    <source>
        <dbReference type="Proteomes" id="UP000264006"/>
    </source>
</evidence>
<evidence type="ECO:0000256" key="4">
    <source>
        <dbReference type="ARBA" id="ARBA00022801"/>
    </source>
</evidence>
<dbReference type="PANTHER" id="PTHR43114:SF6">
    <property type="entry name" value="ADENINE DEAMINASE"/>
    <property type="match status" value="1"/>
</dbReference>
<name>A0A346Y3A4_9ACTN</name>
<dbReference type="KEGG" id="euz:DVS28_a4285"/>